<protein>
    <submittedName>
        <fullName evidence="3">DUF2796 domain-containing protein</fullName>
    </submittedName>
</protein>
<dbReference type="InterPro" id="IPR021253">
    <property type="entry name" value="ZrgA-like"/>
</dbReference>
<dbReference type="AlphaFoldDB" id="A0A4P7UGD8"/>
<feature type="signal peptide" evidence="2">
    <location>
        <begin position="1"/>
        <end position="21"/>
    </location>
</feature>
<gene>
    <name evidence="3" type="ORF">DDIC_04465</name>
</gene>
<feature type="chain" id="PRO_5020402848" evidence="2">
    <location>
        <begin position="22"/>
        <end position="203"/>
    </location>
</feature>
<dbReference type="Proteomes" id="UP000297065">
    <property type="component" value="Chromosome"/>
</dbReference>
<name>A0A4P7UGD8_DESDE</name>
<evidence type="ECO:0000313" key="3">
    <source>
        <dbReference type="EMBL" id="QCC85145.1"/>
    </source>
</evidence>
<dbReference type="EMBL" id="CP036295">
    <property type="protein sequence ID" value="QCC85145.1"/>
    <property type="molecule type" value="Genomic_DNA"/>
</dbReference>
<dbReference type="OrthoDB" id="7346546at2"/>
<reference evidence="3 4" key="1">
    <citation type="submission" date="2019-02" db="EMBL/GenBank/DDBJ databases">
        <title>Complete Genome Sequence of Desulfovibrio desulfuricans IC1, a Sulfonate Utilizing Anaerobe.</title>
        <authorList>
            <person name="Day L.A."/>
            <person name="De Leon K.B."/>
            <person name="Wall J.D."/>
        </authorList>
    </citation>
    <scope>NUCLEOTIDE SEQUENCE [LARGE SCALE GENOMIC DNA]</scope>
    <source>
        <strain evidence="3 4">IC1</strain>
    </source>
</reference>
<feature type="compositionally biased region" description="Basic and acidic residues" evidence="1">
    <location>
        <begin position="133"/>
        <end position="145"/>
    </location>
</feature>
<evidence type="ECO:0000256" key="2">
    <source>
        <dbReference type="SAM" id="SignalP"/>
    </source>
</evidence>
<dbReference type="RefSeq" id="WP_136399331.1">
    <property type="nucleotide sequence ID" value="NZ_CP036295.1"/>
</dbReference>
<proteinExistence type="predicted"/>
<evidence type="ECO:0000256" key="1">
    <source>
        <dbReference type="SAM" id="MobiDB-lite"/>
    </source>
</evidence>
<accession>A0A4P7UGD8</accession>
<organism evidence="3 4">
    <name type="scientific">Desulfovibrio desulfuricans</name>
    <dbReference type="NCBI Taxonomy" id="876"/>
    <lineage>
        <taxon>Bacteria</taxon>
        <taxon>Pseudomonadati</taxon>
        <taxon>Thermodesulfobacteriota</taxon>
        <taxon>Desulfovibrionia</taxon>
        <taxon>Desulfovibrionales</taxon>
        <taxon>Desulfovibrionaceae</taxon>
        <taxon>Desulfovibrio</taxon>
    </lineage>
</organism>
<feature type="compositionally biased region" description="Low complexity" evidence="1">
    <location>
        <begin position="119"/>
        <end position="130"/>
    </location>
</feature>
<dbReference type="Pfam" id="PF10986">
    <property type="entry name" value="ZrgA"/>
    <property type="match status" value="1"/>
</dbReference>
<sequence>MKNALVLAACAVLFTAAPAFAHGAHEHGVARLNVAVDGSTVDIDLESPLANPLSFEHAPSTPEQRQAVQDMAVNLHRAENIFVFPAAAQCRLKSVTLESEALPADLLQAVASPQPQTSAAKGAQPAAATGDGHGQHDGHEQSAEHADLDASFAFECAHPEALHGMDVRLFAQWPALHELRVQLVTPAGQHAAELTGQAHQLSW</sequence>
<keyword evidence="2" id="KW-0732">Signal</keyword>
<feature type="region of interest" description="Disordered" evidence="1">
    <location>
        <begin position="113"/>
        <end position="145"/>
    </location>
</feature>
<evidence type="ECO:0000313" key="4">
    <source>
        <dbReference type="Proteomes" id="UP000297065"/>
    </source>
</evidence>